<sequence length="81" mass="9009">MENSATKTREFLRQYQRFSVRPKSLAAAYDPPNAKGLGYTHLIDDAKRDANIAARLERRVAQAYVPLSVSAACSALTRLRA</sequence>
<dbReference type="RefSeq" id="WP_137455081.1">
    <property type="nucleotide sequence ID" value="NZ_CP021983.2"/>
</dbReference>
<dbReference type="OrthoDB" id="771064at2"/>
<dbReference type="Proteomes" id="UP000191901">
    <property type="component" value="Chromosome"/>
</dbReference>
<evidence type="ECO:0000313" key="1">
    <source>
        <dbReference type="EMBL" id="ASC71372.1"/>
    </source>
</evidence>
<organism evidence="1 2">
    <name type="scientific">Halomicronema hongdechloris C2206</name>
    <dbReference type="NCBI Taxonomy" id="1641165"/>
    <lineage>
        <taxon>Bacteria</taxon>
        <taxon>Bacillati</taxon>
        <taxon>Cyanobacteriota</taxon>
        <taxon>Cyanophyceae</taxon>
        <taxon>Nodosilineales</taxon>
        <taxon>Nodosilineaceae</taxon>
        <taxon>Halomicronema</taxon>
    </lineage>
</organism>
<name>A0A1Z3HM27_9CYAN</name>
<keyword evidence="2" id="KW-1185">Reference proteome</keyword>
<dbReference type="EMBL" id="CP021983">
    <property type="protein sequence ID" value="ASC71372.1"/>
    <property type="molecule type" value="Genomic_DNA"/>
</dbReference>
<proteinExistence type="predicted"/>
<protein>
    <submittedName>
        <fullName evidence="1">Uncharacterized protein</fullName>
    </submittedName>
</protein>
<dbReference type="AlphaFoldDB" id="A0A1Z3HM27"/>
<accession>A0A1Z3HM27</accession>
<reference evidence="1 2" key="1">
    <citation type="journal article" date="2016" name="Biochim. Biophys. Acta">
        <title>Characterization of red-shifted phycobilisomes isolated from the chlorophyll f-containing cyanobacterium Halomicronema hongdechloris.</title>
        <authorList>
            <person name="Li Y."/>
            <person name="Lin Y."/>
            <person name="Garvey C.J."/>
            <person name="Birch D."/>
            <person name="Corkery R.W."/>
            <person name="Loughlin P.C."/>
            <person name="Scheer H."/>
            <person name="Willows R.D."/>
            <person name="Chen M."/>
        </authorList>
    </citation>
    <scope>NUCLEOTIDE SEQUENCE [LARGE SCALE GENOMIC DNA]</scope>
    <source>
        <strain evidence="1 2">C2206</strain>
    </source>
</reference>
<gene>
    <name evidence="1" type="ORF">XM38_023240</name>
</gene>
<dbReference type="KEGG" id="hhg:XM38_023240"/>
<evidence type="ECO:0000313" key="2">
    <source>
        <dbReference type="Proteomes" id="UP000191901"/>
    </source>
</evidence>